<comment type="similarity">
    <text evidence="2">Belongs to the small leucine-rich proteoglycan (SLRP) family. SLRP class III subfamily.</text>
</comment>
<keyword evidence="8" id="KW-1015">Disulfide bond</keyword>
<dbReference type="GeneTree" id="ENSGT00940000154248"/>
<dbReference type="PANTHER" id="PTHR46269">
    <property type="entry name" value="EPIPHYCAN-RELATED"/>
    <property type="match status" value="1"/>
</dbReference>
<feature type="compositionally biased region" description="Pro residues" evidence="10">
    <location>
        <begin position="106"/>
        <end position="117"/>
    </location>
</feature>
<reference evidence="12" key="2">
    <citation type="submission" date="2021-03" db="UniProtKB">
        <authorList>
            <consortium name="Ensembl"/>
        </authorList>
    </citation>
    <scope>IDENTIFICATION</scope>
</reference>
<dbReference type="PANTHER" id="PTHR46269:SF4">
    <property type="entry name" value="OPTICIN"/>
    <property type="match status" value="1"/>
</dbReference>
<feature type="compositionally biased region" description="Pro residues" evidence="10">
    <location>
        <begin position="56"/>
        <end position="67"/>
    </location>
</feature>
<evidence type="ECO:0000256" key="10">
    <source>
        <dbReference type="SAM" id="MobiDB-lite"/>
    </source>
</evidence>
<dbReference type="PROSITE" id="PS51450">
    <property type="entry name" value="LRR"/>
    <property type="match status" value="1"/>
</dbReference>
<keyword evidence="9" id="KW-0325">Glycoprotein</keyword>
<protein>
    <submittedName>
        <fullName evidence="12">Opticin</fullName>
    </submittedName>
</protein>
<dbReference type="InterPro" id="IPR003591">
    <property type="entry name" value="Leu-rich_rpt_typical-subtyp"/>
</dbReference>
<dbReference type="Gene3D" id="3.80.10.10">
    <property type="entry name" value="Ribonuclease Inhibitor"/>
    <property type="match status" value="1"/>
</dbReference>
<evidence type="ECO:0000256" key="7">
    <source>
        <dbReference type="ARBA" id="ARBA00022737"/>
    </source>
</evidence>
<gene>
    <name evidence="12" type="primary">optc</name>
</gene>
<proteinExistence type="inferred from homology"/>
<feature type="region of interest" description="Disordered" evidence="10">
    <location>
        <begin position="1"/>
        <end position="120"/>
    </location>
</feature>
<dbReference type="InterPro" id="IPR032675">
    <property type="entry name" value="LRR_dom_sf"/>
</dbReference>
<organism evidence="12">
    <name type="scientific">Xenopus tropicalis</name>
    <name type="common">Western clawed frog</name>
    <name type="synonym">Silurana tropicalis</name>
    <dbReference type="NCBI Taxonomy" id="8364"/>
    <lineage>
        <taxon>Eukaryota</taxon>
        <taxon>Metazoa</taxon>
        <taxon>Chordata</taxon>
        <taxon>Craniata</taxon>
        <taxon>Vertebrata</taxon>
        <taxon>Euteleostomi</taxon>
        <taxon>Amphibia</taxon>
        <taxon>Batrachia</taxon>
        <taxon>Anura</taxon>
        <taxon>Pipoidea</taxon>
        <taxon>Pipidae</taxon>
        <taxon>Xenopodinae</taxon>
        <taxon>Xenopus</taxon>
        <taxon>Silurana</taxon>
    </lineage>
</organism>
<dbReference type="InterPro" id="IPR000372">
    <property type="entry name" value="LRRNT"/>
</dbReference>
<evidence type="ECO:0000256" key="8">
    <source>
        <dbReference type="ARBA" id="ARBA00023157"/>
    </source>
</evidence>
<keyword evidence="3" id="KW-0964">Secreted</keyword>
<sequence>NCLPSPPQPDWPSSPQTRLAQPAPDTIGPASSSPDWPSPPPTRLAQPAAAQIGPARPTPDWPSPPPTRLAQPAAAQIGPARPSPDWLSPPPTRLAQPAAARIGPDNPSPDWPSPPPAQIAQHSAAWIGPAHPHREKHGKNKEWTEVHTLTPLNEKSGLLTNQGTEKPITLPGTPKPSQNSLFGSMTEQGLPICLVCVCIGTSVYCDDVDLTAIPPLPKDTAYFYARFNRITRINNKDFKGLNKLKRVDLSSNFLSNIDDDAIHLLPSLQELILSENQLKALPELPSSLILLDAQYNQLQSSGIQTDVFKNNNIQTMNLETFCESRDPTFIRRNLEDIRVDENPINLSKFVNGYFCLVRLPTGSYY</sequence>
<dbReference type="AlphaFoldDB" id="A0A803J8A0"/>
<evidence type="ECO:0000256" key="2">
    <source>
        <dbReference type="ARBA" id="ARBA00006912"/>
    </source>
</evidence>
<feature type="compositionally biased region" description="Pro residues" evidence="10">
    <location>
        <begin position="1"/>
        <end position="12"/>
    </location>
</feature>
<evidence type="ECO:0000313" key="12">
    <source>
        <dbReference type="Ensembl" id="ENSXETP00000104093"/>
    </source>
</evidence>
<dbReference type="InParanoid" id="A0A803J8A0"/>
<dbReference type="SMART" id="SM00013">
    <property type="entry name" value="LRRNT"/>
    <property type="match status" value="1"/>
</dbReference>
<dbReference type="InterPro" id="IPR001611">
    <property type="entry name" value="Leu-rich_rpt"/>
</dbReference>
<evidence type="ECO:0000256" key="1">
    <source>
        <dbReference type="ARBA" id="ARBA00004498"/>
    </source>
</evidence>
<evidence type="ECO:0000259" key="11">
    <source>
        <dbReference type="SMART" id="SM00013"/>
    </source>
</evidence>
<dbReference type="FunCoup" id="A0A803J8A0">
    <property type="interactions" value="14"/>
</dbReference>
<reference evidence="12" key="1">
    <citation type="journal article" date="2010" name="Science">
        <title>The genome of the Western clawed frog Xenopus tropicalis.</title>
        <authorList>
            <person name="Hellsten U."/>
            <person name="Harland R.M."/>
            <person name="Gilchrist M.J."/>
            <person name="Hendrix D."/>
            <person name="Jurka J."/>
            <person name="Kapitonov V."/>
            <person name="Ovcharenko I."/>
            <person name="Putnam N.H."/>
            <person name="Shu S."/>
            <person name="Taher L."/>
            <person name="Blitz I.L."/>
            <person name="Blumberg B."/>
            <person name="Dichmann D.S."/>
            <person name="Dubchak I."/>
            <person name="Amaya E."/>
            <person name="Detter J.C."/>
            <person name="Fletcher R."/>
            <person name="Gerhard D.S."/>
            <person name="Goodstein D."/>
            <person name="Graves T."/>
            <person name="Grigoriev I.V."/>
            <person name="Grimwood J."/>
            <person name="Kawashima T."/>
            <person name="Lindquist E."/>
            <person name="Lucas S.M."/>
            <person name="Mead P.E."/>
            <person name="Mitros T."/>
            <person name="Ogino H."/>
            <person name="Ohta Y."/>
            <person name="Poliakov A.V."/>
            <person name="Pollet N."/>
            <person name="Robert J."/>
            <person name="Salamov A."/>
            <person name="Sater A.K."/>
            <person name="Schmutz J."/>
            <person name="Terry A."/>
            <person name="Vize P.D."/>
            <person name="Warren W.C."/>
            <person name="Wells D."/>
            <person name="Wills A."/>
            <person name="Wilson R.K."/>
            <person name="Zimmerman L.B."/>
            <person name="Zorn A.M."/>
            <person name="Grainger R."/>
            <person name="Grammer T."/>
            <person name="Khokha M.K."/>
            <person name="Richardson P.M."/>
            <person name="Rokhsar D.S."/>
        </authorList>
    </citation>
    <scope>NUCLEOTIDE SEQUENCE [LARGE SCALE GENOMIC DNA]</scope>
    <source>
        <strain evidence="12">Nigerian</strain>
    </source>
</reference>
<dbReference type="SUPFAM" id="SSF52058">
    <property type="entry name" value="L domain-like"/>
    <property type="match status" value="1"/>
</dbReference>
<keyword evidence="6" id="KW-0732">Signal</keyword>
<dbReference type="Bgee" id="ENSXETG00000000442">
    <property type="expression patterns" value="Expressed in embryo and 4 other cell types or tissues"/>
</dbReference>
<evidence type="ECO:0000256" key="9">
    <source>
        <dbReference type="ARBA" id="ARBA00023180"/>
    </source>
</evidence>
<dbReference type="InterPro" id="IPR043547">
    <property type="entry name" value="Mimecan/Epiphycan/Opticin"/>
</dbReference>
<dbReference type="Pfam" id="PF01462">
    <property type="entry name" value="LRRNT"/>
    <property type="match status" value="1"/>
</dbReference>
<name>A0A803J8A0_XENTR</name>
<dbReference type="SMART" id="SM00369">
    <property type="entry name" value="LRR_TYP"/>
    <property type="match status" value="2"/>
</dbReference>
<accession>A0A803J8A0</accession>
<keyword evidence="5" id="KW-0433">Leucine-rich repeat</keyword>
<comment type="subcellular location">
    <subcellularLocation>
        <location evidence="1">Secreted</location>
        <location evidence="1">Extracellular space</location>
        <location evidence="1">Extracellular matrix</location>
    </subcellularLocation>
</comment>
<evidence type="ECO:0000256" key="4">
    <source>
        <dbReference type="ARBA" id="ARBA00022530"/>
    </source>
</evidence>
<keyword evidence="4" id="KW-0272">Extracellular matrix</keyword>
<evidence type="ECO:0000256" key="5">
    <source>
        <dbReference type="ARBA" id="ARBA00022614"/>
    </source>
</evidence>
<feature type="domain" description="LRRNT" evidence="11">
    <location>
        <begin position="192"/>
        <end position="222"/>
    </location>
</feature>
<dbReference type="Ensembl" id="ENSXETT00000116697">
    <property type="protein sequence ID" value="ENSXETP00000104093"/>
    <property type="gene ID" value="ENSXETG00000000442"/>
</dbReference>
<dbReference type="Pfam" id="PF13855">
    <property type="entry name" value="LRR_8"/>
    <property type="match status" value="1"/>
</dbReference>
<keyword evidence="7" id="KW-0677">Repeat</keyword>
<dbReference type="Xenbase" id="XB-GENE-941989">
    <property type="gene designation" value="optc"/>
</dbReference>
<evidence type="ECO:0000256" key="3">
    <source>
        <dbReference type="ARBA" id="ARBA00022525"/>
    </source>
</evidence>
<evidence type="ECO:0000256" key="6">
    <source>
        <dbReference type="ARBA" id="ARBA00022729"/>
    </source>
</evidence>